<dbReference type="GO" id="GO:0000324">
    <property type="term" value="C:fungal-type vacuole"/>
    <property type="evidence" value="ECO:0007669"/>
    <property type="project" value="EnsemblFungi"/>
</dbReference>
<evidence type="ECO:0000256" key="1">
    <source>
        <dbReference type="ARBA" id="ARBA00004127"/>
    </source>
</evidence>
<dbReference type="InterPro" id="IPR003492">
    <property type="entry name" value="Battenin_disease_Cln3"/>
</dbReference>
<evidence type="ECO:0000256" key="7">
    <source>
        <dbReference type="ARBA" id="ARBA00023136"/>
    </source>
</evidence>
<gene>
    <name evidence="9" type="ORF">ASCRUDRAFT_38579</name>
</gene>
<dbReference type="GO" id="GO:1903826">
    <property type="term" value="P:L-arginine transmembrane transport"/>
    <property type="evidence" value="ECO:0007669"/>
    <property type="project" value="EnsemblFungi"/>
</dbReference>
<dbReference type="GO" id="GO:0015819">
    <property type="term" value="P:lysine transport"/>
    <property type="evidence" value="ECO:0007669"/>
    <property type="project" value="EnsemblFungi"/>
</dbReference>
<dbReference type="Proteomes" id="UP000095038">
    <property type="component" value="Unassembled WGS sequence"/>
</dbReference>
<dbReference type="PRINTS" id="PR01315">
    <property type="entry name" value="BATTENIN"/>
</dbReference>
<dbReference type="GO" id="GO:0005774">
    <property type="term" value="C:vacuolar membrane"/>
    <property type="evidence" value="ECO:0007669"/>
    <property type="project" value="UniProtKB-SubCell"/>
</dbReference>
<feature type="transmembrane region" description="Helical" evidence="8">
    <location>
        <begin position="6"/>
        <end position="30"/>
    </location>
</feature>
<accession>A0A1D2VB16</accession>
<feature type="transmembrane region" description="Helical" evidence="8">
    <location>
        <begin position="163"/>
        <end position="183"/>
    </location>
</feature>
<keyword evidence="7 8" id="KW-0472">Membrane</keyword>
<comment type="subcellular location">
    <subcellularLocation>
        <location evidence="1">Endomembrane system</location>
        <topology evidence="1">Multi-pass membrane protein</topology>
    </subcellularLocation>
    <subcellularLocation>
        <location evidence="8">Vacuole membrane</location>
        <topology evidence="8">Multi-pass membrane protein</topology>
    </subcellularLocation>
</comment>
<feature type="transmembrane region" description="Helical" evidence="8">
    <location>
        <begin position="131"/>
        <end position="151"/>
    </location>
</feature>
<dbReference type="SUPFAM" id="SSF103473">
    <property type="entry name" value="MFS general substrate transporter"/>
    <property type="match status" value="1"/>
</dbReference>
<dbReference type="STRING" id="1344418.A0A1D2VB16"/>
<dbReference type="InParanoid" id="A0A1D2VB16"/>
<feature type="transmembrane region" description="Helical" evidence="8">
    <location>
        <begin position="358"/>
        <end position="378"/>
    </location>
</feature>
<dbReference type="GO" id="GO:0012505">
    <property type="term" value="C:endomembrane system"/>
    <property type="evidence" value="ECO:0007669"/>
    <property type="project" value="UniProtKB-SubCell"/>
</dbReference>
<dbReference type="Pfam" id="PF02487">
    <property type="entry name" value="CLN3"/>
    <property type="match status" value="2"/>
</dbReference>
<dbReference type="FunCoup" id="A0A1D2VB16">
    <property type="interactions" value="111"/>
</dbReference>
<feature type="transmembrane region" description="Helical" evidence="8">
    <location>
        <begin position="98"/>
        <end position="119"/>
    </location>
</feature>
<evidence type="ECO:0000256" key="8">
    <source>
        <dbReference type="RuleBase" id="RU361113"/>
    </source>
</evidence>
<evidence type="ECO:0000256" key="2">
    <source>
        <dbReference type="ARBA" id="ARBA00007467"/>
    </source>
</evidence>
<evidence type="ECO:0000313" key="10">
    <source>
        <dbReference type="Proteomes" id="UP000095038"/>
    </source>
</evidence>
<dbReference type="InterPro" id="IPR036259">
    <property type="entry name" value="MFS_trans_sf"/>
</dbReference>
<dbReference type="OrthoDB" id="5965864at2759"/>
<evidence type="ECO:0000256" key="6">
    <source>
        <dbReference type="ARBA" id="ARBA00022989"/>
    </source>
</evidence>
<feature type="transmembrane region" description="Helical" evidence="8">
    <location>
        <begin position="319"/>
        <end position="338"/>
    </location>
</feature>
<feature type="transmembrane region" description="Helical" evidence="8">
    <location>
        <begin position="71"/>
        <end position="91"/>
    </location>
</feature>
<evidence type="ECO:0000256" key="4">
    <source>
        <dbReference type="ARBA" id="ARBA00022692"/>
    </source>
</evidence>
<keyword evidence="3" id="KW-0813">Transport</keyword>
<evidence type="ECO:0000256" key="3">
    <source>
        <dbReference type="ARBA" id="ARBA00022448"/>
    </source>
</evidence>
<dbReference type="RefSeq" id="XP_020045201.1">
    <property type="nucleotide sequence ID" value="XM_020190870.1"/>
</dbReference>
<keyword evidence="4 8" id="KW-0812">Transmembrane</keyword>
<dbReference type="GeneID" id="30964506"/>
<dbReference type="PANTHER" id="PTHR10981">
    <property type="entry name" value="BATTENIN"/>
    <property type="match status" value="1"/>
</dbReference>
<protein>
    <recommendedName>
        <fullName evidence="8">Protein BTN</fullName>
    </recommendedName>
</protein>
<dbReference type="PANTHER" id="PTHR10981:SF0">
    <property type="entry name" value="BATTENIN"/>
    <property type="match status" value="1"/>
</dbReference>
<keyword evidence="10" id="KW-1185">Reference proteome</keyword>
<name>A0A1D2VB16_9ASCO</name>
<dbReference type="EMBL" id="KV454489">
    <property type="protein sequence ID" value="ODV58894.1"/>
    <property type="molecule type" value="Genomic_DNA"/>
</dbReference>
<keyword evidence="6 8" id="KW-1133">Transmembrane helix</keyword>
<comment type="similarity">
    <text evidence="2 8">Belongs to the battenin family.</text>
</comment>
<keyword evidence="5" id="KW-0029">Amino-acid transport</keyword>
<sequence>MHTETFLIYLSFCLFGLTNNILYVVILSAAADLVGPAAPKSIVLLFDIFPSFIIKLSCPLFIHLISYDMRIVLLVSFSFTGIFIISFFSSAGSYQSHLYLKLFGIALSSVSSGLGEVTFLQLTHFYQNNSLVGFSSGTGAAGLIGSFLYLLMTVHLRLSPRSALFSFSITPFIYLIIYCFILPRKDLYINYSKLDNTNDTTIQKIKILIMPYMFPLSSVYFFEYLINQSIAPTLLFDIYDSHKDHKFSFPYSVIFKFEKFRDIYVTYSTLYQIGVFISRTFSCYYQIDNLYIPFLLQVLNFLFCISQSIFFFIKIEKQFALIFLLIFYEGLIGGSAYYNTYNKASKEIEISKREFSIGAISISDSIGIAFAALIGLWLEKALCNYQINDGRDWCSLE</sequence>
<organism evidence="9 10">
    <name type="scientific">Ascoidea rubescens DSM 1968</name>
    <dbReference type="NCBI Taxonomy" id="1344418"/>
    <lineage>
        <taxon>Eukaryota</taxon>
        <taxon>Fungi</taxon>
        <taxon>Dikarya</taxon>
        <taxon>Ascomycota</taxon>
        <taxon>Saccharomycotina</taxon>
        <taxon>Saccharomycetes</taxon>
        <taxon>Ascoideaceae</taxon>
        <taxon>Ascoidea</taxon>
    </lineage>
</organism>
<proteinExistence type="inferred from homology"/>
<reference evidence="10" key="1">
    <citation type="submission" date="2016-05" db="EMBL/GenBank/DDBJ databases">
        <title>Comparative genomics of biotechnologically important yeasts.</title>
        <authorList>
            <consortium name="DOE Joint Genome Institute"/>
            <person name="Riley R."/>
            <person name="Haridas S."/>
            <person name="Wolfe K.H."/>
            <person name="Lopes M.R."/>
            <person name="Hittinger C.T."/>
            <person name="Goker M."/>
            <person name="Salamov A."/>
            <person name="Wisecaver J."/>
            <person name="Long T.M."/>
            <person name="Aerts A.L."/>
            <person name="Barry K."/>
            <person name="Choi C."/>
            <person name="Clum A."/>
            <person name="Coughlan A.Y."/>
            <person name="Deshpande S."/>
            <person name="Douglass A.P."/>
            <person name="Hanson S.J."/>
            <person name="Klenk H.-P."/>
            <person name="Labutti K."/>
            <person name="Lapidus A."/>
            <person name="Lindquist E."/>
            <person name="Lipzen A."/>
            <person name="Meier-Kolthoff J.P."/>
            <person name="Ohm R.A."/>
            <person name="Otillar R.P."/>
            <person name="Pangilinan J."/>
            <person name="Peng Y."/>
            <person name="Rokas A."/>
            <person name="Rosa C.A."/>
            <person name="Scheuner C."/>
            <person name="Sibirny A.A."/>
            <person name="Slot J.C."/>
            <person name="Stielow J.B."/>
            <person name="Sun H."/>
            <person name="Kurtzman C.P."/>
            <person name="Blackwell M."/>
            <person name="Grigoriev I.V."/>
            <person name="Jeffries T.W."/>
        </authorList>
    </citation>
    <scope>NUCLEOTIDE SEQUENCE [LARGE SCALE GENOMIC DNA]</scope>
    <source>
        <strain evidence="10">DSM 1968</strain>
    </source>
</reference>
<evidence type="ECO:0000313" key="9">
    <source>
        <dbReference type="EMBL" id="ODV58894.1"/>
    </source>
</evidence>
<feature type="transmembrane region" description="Helical" evidence="8">
    <location>
        <begin position="290"/>
        <end position="312"/>
    </location>
</feature>
<keyword evidence="8" id="KW-0926">Vacuole</keyword>
<evidence type="ECO:0000256" key="5">
    <source>
        <dbReference type="ARBA" id="ARBA00022970"/>
    </source>
</evidence>
<dbReference type="GO" id="GO:0051453">
    <property type="term" value="P:regulation of intracellular pH"/>
    <property type="evidence" value="ECO:0007669"/>
    <property type="project" value="EnsemblFungi"/>
</dbReference>
<feature type="transmembrane region" description="Helical" evidence="8">
    <location>
        <begin position="42"/>
        <end position="65"/>
    </location>
</feature>
<dbReference type="AlphaFoldDB" id="A0A1D2VB16"/>